<gene>
    <name evidence="12" type="primary">tsaE</name>
    <name evidence="12" type="ORF">NATSA_09205</name>
</gene>
<dbReference type="Gene3D" id="3.40.50.300">
    <property type="entry name" value="P-loop containing nucleotide triphosphate hydrolases"/>
    <property type="match status" value="1"/>
</dbReference>
<feature type="region of interest" description="Disordered" evidence="11">
    <location>
        <begin position="1"/>
        <end position="30"/>
    </location>
</feature>
<keyword evidence="7" id="KW-0547">Nucleotide-binding</keyword>
<evidence type="ECO:0000256" key="9">
    <source>
        <dbReference type="ARBA" id="ARBA00022842"/>
    </source>
</evidence>
<dbReference type="InterPro" id="IPR003442">
    <property type="entry name" value="T6A_TsaE"/>
</dbReference>
<evidence type="ECO:0000256" key="3">
    <source>
        <dbReference type="ARBA" id="ARBA00019010"/>
    </source>
</evidence>
<sequence>MTSPSNKRITGASNSANPEPENPQFHTRSVSEEQTIEAGKLFAAQLQRGDIVLLSGDLGAGKTHFAKGIAEFFDIPHAEVQSPTFTLIHEYQGRIPVYHLDCYRLNHPDEALEFGLDEYLYGNGITLIEWPEKIAGLLPDGLWQVSITHVSEQIREISIHRQD</sequence>
<dbReference type="RefSeq" id="WP_210511930.1">
    <property type="nucleotide sequence ID" value="NZ_JAFIDN010000006.1"/>
</dbReference>
<comment type="subcellular location">
    <subcellularLocation>
        <location evidence="1">Cytoplasm</location>
    </subcellularLocation>
</comment>
<dbReference type="AlphaFoldDB" id="A0A8J7RS96"/>
<keyword evidence="9" id="KW-0460">Magnesium</keyword>
<dbReference type="InterPro" id="IPR027417">
    <property type="entry name" value="P-loop_NTPase"/>
</dbReference>
<dbReference type="Proteomes" id="UP000673975">
    <property type="component" value="Unassembled WGS sequence"/>
</dbReference>
<dbReference type="GO" id="GO:0005737">
    <property type="term" value="C:cytoplasm"/>
    <property type="evidence" value="ECO:0007669"/>
    <property type="project" value="UniProtKB-SubCell"/>
</dbReference>
<keyword evidence="5" id="KW-0819">tRNA processing</keyword>
<evidence type="ECO:0000256" key="2">
    <source>
        <dbReference type="ARBA" id="ARBA00007599"/>
    </source>
</evidence>
<dbReference type="GO" id="GO:0046872">
    <property type="term" value="F:metal ion binding"/>
    <property type="evidence" value="ECO:0007669"/>
    <property type="project" value="UniProtKB-KW"/>
</dbReference>
<comment type="similarity">
    <text evidence="2">Belongs to the TsaE family.</text>
</comment>
<comment type="caution">
    <text evidence="12">The sequence shown here is derived from an EMBL/GenBank/DDBJ whole genome shotgun (WGS) entry which is preliminary data.</text>
</comment>
<evidence type="ECO:0000313" key="12">
    <source>
        <dbReference type="EMBL" id="MBP3192839.1"/>
    </source>
</evidence>
<dbReference type="Pfam" id="PF02367">
    <property type="entry name" value="TsaE"/>
    <property type="match status" value="1"/>
</dbReference>
<dbReference type="SUPFAM" id="SSF52540">
    <property type="entry name" value="P-loop containing nucleoside triphosphate hydrolases"/>
    <property type="match status" value="1"/>
</dbReference>
<protein>
    <recommendedName>
        <fullName evidence="3">tRNA threonylcarbamoyladenosine biosynthesis protein TsaE</fullName>
    </recommendedName>
    <alternativeName>
        <fullName evidence="10">t(6)A37 threonylcarbamoyladenosine biosynthesis protein TsaE</fullName>
    </alternativeName>
</protein>
<keyword evidence="13" id="KW-1185">Reference proteome</keyword>
<reference evidence="12" key="1">
    <citation type="submission" date="2021-02" db="EMBL/GenBank/DDBJ databases">
        <title>Natronogracilivirga saccharolytica gen. nov. sp. nov. a new anaerobic, haloalkiliphilic carbohydrate-fermenting bacterium from soda lake and proposing of Cyclonatronumiaceae fam. nov. in the phylum Balneolaeota.</title>
        <authorList>
            <person name="Zhilina T.N."/>
            <person name="Sorokin D.Y."/>
            <person name="Zavarzina D.G."/>
            <person name="Toshchakov S.V."/>
            <person name="Kublanov I.V."/>
        </authorList>
    </citation>
    <scope>NUCLEOTIDE SEQUENCE</scope>
    <source>
        <strain evidence="12">Z-1702</strain>
    </source>
</reference>
<dbReference type="EMBL" id="JAFIDN010000006">
    <property type="protein sequence ID" value="MBP3192839.1"/>
    <property type="molecule type" value="Genomic_DNA"/>
</dbReference>
<evidence type="ECO:0000256" key="1">
    <source>
        <dbReference type="ARBA" id="ARBA00004496"/>
    </source>
</evidence>
<dbReference type="NCBIfam" id="TIGR00150">
    <property type="entry name" value="T6A_YjeE"/>
    <property type="match status" value="1"/>
</dbReference>
<evidence type="ECO:0000256" key="11">
    <source>
        <dbReference type="SAM" id="MobiDB-lite"/>
    </source>
</evidence>
<dbReference type="PANTHER" id="PTHR33540">
    <property type="entry name" value="TRNA THREONYLCARBAMOYLADENOSINE BIOSYNTHESIS PROTEIN TSAE"/>
    <property type="match status" value="1"/>
</dbReference>
<evidence type="ECO:0000256" key="5">
    <source>
        <dbReference type="ARBA" id="ARBA00022694"/>
    </source>
</evidence>
<dbReference type="GO" id="GO:0005524">
    <property type="term" value="F:ATP binding"/>
    <property type="evidence" value="ECO:0007669"/>
    <property type="project" value="UniProtKB-KW"/>
</dbReference>
<evidence type="ECO:0000256" key="4">
    <source>
        <dbReference type="ARBA" id="ARBA00022490"/>
    </source>
</evidence>
<keyword evidence="4" id="KW-0963">Cytoplasm</keyword>
<dbReference type="GO" id="GO:0002949">
    <property type="term" value="P:tRNA threonylcarbamoyladenosine modification"/>
    <property type="evidence" value="ECO:0007669"/>
    <property type="project" value="InterPro"/>
</dbReference>
<accession>A0A8J7RS96</accession>
<evidence type="ECO:0000256" key="7">
    <source>
        <dbReference type="ARBA" id="ARBA00022741"/>
    </source>
</evidence>
<evidence type="ECO:0000256" key="8">
    <source>
        <dbReference type="ARBA" id="ARBA00022840"/>
    </source>
</evidence>
<evidence type="ECO:0000256" key="6">
    <source>
        <dbReference type="ARBA" id="ARBA00022723"/>
    </source>
</evidence>
<evidence type="ECO:0000256" key="10">
    <source>
        <dbReference type="ARBA" id="ARBA00032441"/>
    </source>
</evidence>
<organism evidence="12 13">
    <name type="scientific">Natronogracilivirga saccharolytica</name>
    <dbReference type="NCBI Taxonomy" id="2812953"/>
    <lineage>
        <taxon>Bacteria</taxon>
        <taxon>Pseudomonadati</taxon>
        <taxon>Balneolota</taxon>
        <taxon>Balneolia</taxon>
        <taxon>Balneolales</taxon>
        <taxon>Cyclonatronaceae</taxon>
        <taxon>Natronogracilivirga</taxon>
    </lineage>
</organism>
<feature type="compositionally biased region" description="Polar residues" evidence="11">
    <location>
        <begin position="1"/>
        <end position="17"/>
    </location>
</feature>
<proteinExistence type="inferred from homology"/>
<evidence type="ECO:0000313" key="13">
    <source>
        <dbReference type="Proteomes" id="UP000673975"/>
    </source>
</evidence>
<keyword evidence="6" id="KW-0479">Metal-binding</keyword>
<dbReference type="PANTHER" id="PTHR33540:SF2">
    <property type="entry name" value="TRNA THREONYLCARBAMOYLADENOSINE BIOSYNTHESIS PROTEIN TSAE"/>
    <property type="match status" value="1"/>
</dbReference>
<name>A0A8J7RS96_9BACT</name>
<keyword evidence="8" id="KW-0067">ATP-binding</keyword>